<dbReference type="Proteomes" id="UP001270362">
    <property type="component" value="Unassembled WGS sequence"/>
</dbReference>
<keyword evidence="3" id="KW-1185">Reference proteome</keyword>
<evidence type="ECO:0000313" key="3">
    <source>
        <dbReference type="Proteomes" id="UP001270362"/>
    </source>
</evidence>
<reference evidence="2" key="2">
    <citation type="submission" date="2023-06" db="EMBL/GenBank/DDBJ databases">
        <authorList>
            <consortium name="Lawrence Berkeley National Laboratory"/>
            <person name="Haridas S."/>
            <person name="Hensen N."/>
            <person name="Bonometti L."/>
            <person name="Westerberg I."/>
            <person name="Brannstrom I.O."/>
            <person name="Guillou S."/>
            <person name="Cros-Aarteil S."/>
            <person name="Calhoun S."/>
            <person name="Kuo A."/>
            <person name="Mondo S."/>
            <person name="Pangilinan J."/>
            <person name="Riley R."/>
            <person name="Labutti K."/>
            <person name="Andreopoulos B."/>
            <person name="Lipzen A."/>
            <person name="Chen C."/>
            <person name="Yanf M."/>
            <person name="Daum C."/>
            <person name="Ng V."/>
            <person name="Clum A."/>
            <person name="Steindorff A."/>
            <person name="Ohm R."/>
            <person name="Martin F."/>
            <person name="Silar P."/>
            <person name="Natvig D."/>
            <person name="Lalanne C."/>
            <person name="Gautier V."/>
            <person name="Ament-Velasquez S.L."/>
            <person name="Kruys A."/>
            <person name="Hutchinson M.I."/>
            <person name="Powell A.J."/>
            <person name="Barry K."/>
            <person name="Miller A.N."/>
            <person name="Grigoriev I.V."/>
            <person name="Debuchy R."/>
            <person name="Gladieux P."/>
            <person name="Thoren M.H."/>
            <person name="Johannesson H."/>
        </authorList>
    </citation>
    <scope>NUCLEOTIDE SEQUENCE</scope>
    <source>
        <strain evidence="2">CBS 314.62</strain>
    </source>
</reference>
<dbReference type="EMBL" id="JAULSO010000002">
    <property type="protein sequence ID" value="KAK3687688.1"/>
    <property type="molecule type" value="Genomic_DNA"/>
</dbReference>
<feature type="compositionally biased region" description="Low complexity" evidence="1">
    <location>
        <begin position="433"/>
        <end position="442"/>
    </location>
</feature>
<sequence>MASAGEESLTRHYPLDIPSLPFDRYEHLPITERDILAHRIMASILKPSRLHAELYSTPIGVPIDFDDFEVLGPQLAADVHVLHKLLFTCSIHTRRFFCHCEIHSPQGCLVWLEGILNFRCPCHFDDETVWKSHPAVKQKRTQGKLTFGDVIMDLLNRHYFETDDAALRTWISLAASPPVSQGPWTRTPSSRGYGMNRPYLAQQYRLRFNQYMYRQGKTWSGNHESHVRAIRSKMTAQKPRELYDGGAFIPGLLQHFFQFEFLAHEVGGDVPGSRPNTIRWTQLPGYQPVNPEKPPTSMRYILQEQWTARIMRENMFSLGDESLPLDLSLNRGRGRCREGIWSTRQRPQGPNRRHRRRSASEPPEGSFMTADLCLLSPASDPNTLEFVFPRMTLAQLDKRSRRRSLSRTRIQEMFDWNIGTASIPGSIKKESNSNKPPGSPSSTPEQANEQPRSRHPLRCQNCAGTDHYTLDCVAPCGFCGAPNPKLTNFPPPSEAKHRKGVPLPPPGFHREPHIASACKVAPRNRCKCVPFPQFHTAEHCQIPCRRDCRNDSPKHNAMLCRSRCCMCGLRNHSGKQCRQRHCRCGGAHLGQDCTWKATCKVAGCDRFVCGLHCRDCGSDEKPIVQRQCWRCRGLESRPPLAESQRINHKPRKRRDGLESVGGREAEVKEQEPSGEIMGEDKETQKAGQAPYSETHTHIASIFGDP</sequence>
<protein>
    <submittedName>
        <fullName evidence="2">Uncharacterized protein</fullName>
    </submittedName>
</protein>
<feature type="region of interest" description="Disordered" evidence="1">
    <location>
        <begin position="640"/>
        <end position="705"/>
    </location>
</feature>
<feature type="compositionally biased region" description="Basic and acidic residues" evidence="1">
    <location>
        <begin position="655"/>
        <end position="671"/>
    </location>
</feature>
<feature type="region of interest" description="Disordered" evidence="1">
    <location>
        <begin position="338"/>
        <end position="367"/>
    </location>
</feature>
<comment type="caution">
    <text evidence="2">The sequence shown here is derived from an EMBL/GenBank/DDBJ whole genome shotgun (WGS) entry which is preliminary data.</text>
</comment>
<dbReference type="AlphaFoldDB" id="A0AAE0X7T6"/>
<organism evidence="2 3">
    <name type="scientific">Podospora appendiculata</name>
    <dbReference type="NCBI Taxonomy" id="314037"/>
    <lineage>
        <taxon>Eukaryota</taxon>
        <taxon>Fungi</taxon>
        <taxon>Dikarya</taxon>
        <taxon>Ascomycota</taxon>
        <taxon>Pezizomycotina</taxon>
        <taxon>Sordariomycetes</taxon>
        <taxon>Sordariomycetidae</taxon>
        <taxon>Sordariales</taxon>
        <taxon>Podosporaceae</taxon>
        <taxon>Podospora</taxon>
    </lineage>
</organism>
<gene>
    <name evidence="2" type="ORF">B0T22DRAFT_457818</name>
</gene>
<feature type="region of interest" description="Disordered" evidence="1">
    <location>
        <begin position="421"/>
        <end position="455"/>
    </location>
</feature>
<evidence type="ECO:0000313" key="2">
    <source>
        <dbReference type="EMBL" id="KAK3687688.1"/>
    </source>
</evidence>
<reference evidence="2" key="1">
    <citation type="journal article" date="2023" name="Mol. Phylogenet. Evol.">
        <title>Genome-scale phylogeny and comparative genomics of the fungal order Sordariales.</title>
        <authorList>
            <person name="Hensen N."/>
            <person name="Bonometti L."/>
            <person name="Westerberg I."/>
            <person name="Brannstrom I.O."/>
            <person name="Guillou S."/>
            <person name="Cros-Aarteil S."/>
            <person name="Calhoun S."/>
            <person name="Haridas S."/>
            <person name="Kuo A."/>
            <person name="Mondo S."/>
            <person name="Pangilinan J."/>
            <person name="Riley R."/>
            <person name="LaButti K."/>
            <person name="Andreopoulos B."/>
            <person name="Lipzen A."/>
            <person name="Chen C."/>
            <person name="Yan M."/>
            <person name="Daum C."/>
            <person name="Ng V."/>
            <person name="Clum A."/>
            <person name="Steindorff A."/>
            <person name="Ohm R.A."/>
            <person name="Martin F."/>
            <person name="Silar P."/>
            <person name="Natvig D.O."/>
            <person name="Lalanne C."/>
            <person name="Gautier V."/>
            <person name="Ament-Velasquez S.L."/>
            <person name="Kruys A."/>
            <person name="Hutchinson M.I."/>
            <person name="Powell A.J."/>
            <person name="Barry K."/>
            <person name="Miller A.N."/>
            <person name="Grigoriev I.V."/>
            <person name="Debuchy R."/>
            <person name="Gladieux P."/>
            <person name="Hiltunen Thoren M."/>
            <person name="Johannesson H."/>
        </authorList>
    </citation>
    <scope>NUCLEOTIDE SEQUENCE</scope>
    <source>
        <strain evidence="2">CBS 314.62</strain>
    </source>
</reference>
<name>A0AAE0X7T6_9PEZI</name>
<proteinExistence type="predicted"/>
<evidence type="ECO:0000256" key="1">
    <source>
        <dbReference type="SAM" id="MobiDB-lite"/>
    </source>
</evidence>
<accession>A0AAE0X7T6</accession>